<accession>A0A2K3MI02</accession>
<reference evidence="1 2" key="2">
    <citation type="journal article" date="2017" name="Front. Plant Sci.">
        <title>Gene Classification and Mining of Molecular Markers Useful in Red Clover (Trifolium pratense) Breeding.</title>
        <authorList>
            <person name="Istvanek J."/>
            <person name="Dluhosova J."/>
            <person name="Dluhos P."/>
            <person name="Patkova L."/>
            <person name="Nedelnik J."/>
            <person name="Repkova J."/>
        </authorList>
    </citation>
    <scope>NUCLEOTIDE SEQUENCE [LARGE SCALE GENOMIC DNA]</scope>
    <source>
        <strain evidence="2">cv. Tatra</strain>
        <tissue evidence="1">Young leaves</tissue>
    </source>
</reference>
<proteinExistence type="predicted"/>
<name>A0A2K3MI02_TRIPR</name>
<feature type="non-terminal residue" evidence="1">
    <location>
        <position position="1"/>
    </location>
</feature>
<reference evidence="1 2" key="1">
    <citation type="journal article" date="2014" name="Am. J. Bot.">
        <title>Genome assembly and annotation for red clover (Trifolium pratense; Fabaceae).</title>
        <authorList>
            <person name="Istvanek J."/>
            <person name="Jaros M."/>
            <person name="Krenek A."/>
            <person name="Repkova J."/>
        </authorList>
    </citation>
    <scope>NUCLEOTIDE SEQUENCE [LARGE SCALE GENOMIC DNA]</scope>
    <source>
        <strain evidence="2">cv. Tatra</strain>
        <tissue evidence="1">Young leaves</tissue>
    </source>
</reference>
<dbReference type="EMBL" id="ASHM01062645">
    <property type="protein sequence ID" value="PNX90379.1"/>
    <property type="molecule type" value="Genomic_DNA"/>
</dbReference>
<dbReference type="AlphaFoldDB" id="A0A2K3MI02"/>
<evidence type="ECO:0000313" key="2">
    <source>
        <dbReference type="Proteomes" id="UP000236291"/>
    </source>
</evidence>
<sequence>FAQYNDWCWKPKTELIQVGNFDVVLGSGRSLKFGVSCSNIMNAEVDGE</sequence>
<gene>
    <name evidence="1" type="ORF">L195_g046503</name>
</gene>
<organism evidence="1 2">
    <name type="scientific">Trifolium pratense</name>
    <name type="common">Red clover</name>
    <dbReference type="NCBI Taxonomy" id="57577"/>
    <lineage>
        <taxon>Eukaryota</taxon>
        <taxon>Viridiplantae</taxon>
        <taxon>Streptophyta</taxon>
        <taxon>Embryophyta</taxon>
        <taxon>Tracheophyta</taxon>
        <taxon>Spermatophyta</taxon>
        <taxon>Magnoliopsida</taxon>
        <taxon>eudicotyledons</taxon>
        <taxon>Gunneridae</taxon>
        <taxon>Pentapetalae</taxon>
        <taxon>rosids</taxon>
        <taxon>fabids</taxon>
        <taxon>Fabales</taxon>
        <taxon>Fabaceae</taxon>
        <taxon>Papilionoideae</taxon>
        <taxon>50 kb inversion clade</taxon>
        <taxon>NPAAA clade</taxon>
        <taxon>Hologalegina</taxon>
        <taxon>IRL clade</taxon>
        <taxon>Trifolieae</taxon>
        <taxon>Trifolium</taxon>
    </lineage>
</organism>
<evidence type="ECO:0000313" key="1">
    <source>
        <dbReference type="EMBL" id="PNX90379.1"/>
    </source>
</evidence>
<dbReference type="Proteomes" id="UP000236291">
    <property type="component" value="Unassembled WGS sequence"/>
</dbReference>
<protein>
    <submittedName>
        <fullName evidence="1">Uncharacterized protein</fullName>
    </submittedName>
</protein>
<comment type="caution">
    <text evidence="1">The sequence shown here is derived from an EMBL/GenBank/DDBJ whole genome shotgun (WGS) entry which is preliminary data.</text>
</comment>